<gene>
    <name evidence="3" type="ORF">DB88DRAFT_375465</name>
</gene>
<feature type="domain" description="Protein CPL1-like" evidence="2">
    <location>
        <begin position="182"/>
        <end position="248"/>
    </location>
</feature>
<evidence type="ECO:0000256" key="1">
    <source>
        <dbReference type="SAM" id="SignalP"/>
    </source>
</evidence>
<dbReference type="AlphaFoldDB" id="A0AAD9FMG3"/>
<evidence type="ECO:0000313" key="4">
    <source>
        <dbReference type="Proteomes" id="UP001182556"/>
    </source>
</evidence>
<dbReference type="PANTHER" id="PTHR35192:SF2">
    <property type="entry name" value="APPLE DOMAIN-CONTAINING PROTEIN"/>
    <property type="match status" value="1"/>
</dbReference>
<dbReference type="Proteomes" id="UP001182556">
    <property type="component" value="Unassembled WGS sequence"/>
</dbReference>
<keyword evidence="4" id="KW-1185">Reference proteome</keyword>
<evidence type="ECO:0000313" key="3">
    <source>
        <dbReference type="EMBL" id="KAK1921959.1"/>
    </source>
</evidence>
<feature type="chain" id="PRO_5042277298" description="Protein CPL1-like domain-containing protein" evidence="1">
    <location>
        <begin position="17"/>
        <end position="252"/>
    </location>
</feature>
<organism evidence="3 4">
    <name type="scientific">Papiliotrema laurentii</name>
    <name type="common">Cryptococcus laurentii</name>
    <dbReference type="NCBI Taxonomy" id="5418"/>
    <lineage>
        <taxon>Eukaryota</taxon>
        <taxon>Fungi</taxon>
        <taxon>Dikarya</taxon>
        <taxon>Basidiomycota</taxon>
        <taxon>Agaricomycotina</taxon>
        <taxon>Tremellomycetes</taxon>
        <taxon>Tremellales</taxon>
        <taxon>Rhynchogastremaceae</taxon>
        <taxon>Papiliotrema</taxon>
    </lineage>
</organism>
<dbReference type="InterPro" id="IPR038955">
    <property type="entry name" value="PriA/CPL1_fungi"/>
</dbReference>
<sequence length="252" mass="27064">MIFYLPLLTLLVPALAAPVHSSLPIPPRSTLSHISCLRHPPFTPHWTIEQDPHKCLALCGSLSPDFSAVIRARTTYGSGISSPQPRLDEYDCLCAETTLLDATPLIVNDHSCGSGGWVVYTPILPWDAMNLPQQKYEHRLAADRGQRAYQALMKDRLRKRPSLAACPDGFKVCPSADGDGSFECVDVQTSLTSCGACVVGEAGRDDLSSKLGTDCTALPGISDKGVQCKAGSCIATSCLEGFVLSDDRCVRV</sequence>
<feature type="signal peptide" evidence="1">
    <location>
        <begin position="1"/>
        <end position="16"/>
    </location>
</feature>
<reference evidence="3" key="1">
    <citation type="submission" date="2023-02" db="EMBL/GenBank/DDBJ databases">
        <title>Identification and recombinant expression of a fungal hydrolase from Papiliotrema laurentii that hydrolyzes apple cutin and clears colloidal polyester polyurethane.</title>
        <authorList>
            <consortium name="DOE Joint Genome Institute"/>
            <person name="Roman V.A."/>
            <person name="Bojanowski C."/>
            <person name="Crable B.R."/>
            <person name="Wagner D.N."/>
            <person name="Hung C.S."/>
            <person name="Nadeau L.J."/>
            <person name="Schratz L."/>
            <person name="Haridas S."/>
            <person name="Pangilinan J."/>
            <person name="Lipzen A."/>
            <person name="Na H."/>
            <person name="Yan M."/>
            <person name="Ng V."/>
            <person name="Grigoriev I.V."/>
            <person name="Spatafora J.W."/>
            <person name="Barlow D."/>
            <person name="Biffinger J."/>
            <person name="Kelley-Loughnane N."/>
            <person name="Varaljay V.A."/>
            <person name="Crookes-Goodson W.J."/>
        </authorList>
    </citation>
    <scope>NUCLEOTIDE SEQUENCE</scope>
    <source>
        <strain evidence="3">5307AH</strain>
    </source>
</reference>
<dbReference type="PANTHER" id="PTHR35192">
    <property type="entry name" value="PROTEIN, PUTATIVE-RELATED"/>
    <property type="match status" value="1"/>
</dbReference>
<comment type="caution">
    <text evidence="3">The sequence shown here is derived from an EMBL/GenBank/DDBJ whole genome shotgun (WGS) entry which is preliminary data.</text>
</comment>
<dbReference type="EMBL" id="JAODAN010000009">
    <property type="protein sequence ID" value="KAK1921959.1"/>
    <property type="molecule type" value="Genomic_DNA"/>
</dbReference>
<dbReference type="Pfam" id="PF21671">
    <property type="entry name" value="CPL1-like"/>
    <property type="match status" value="1"/>
</dbReference>
<keyword evidence="1" id="KW-0732">Signal</keyword>
<dbReference type="InterPro" id="IPR048661">
    <property type="entry name" value="CPL1-like"/>
</dbReference>
<name>A0AAD9FMG3_PAPLA</name>
<accession>A0AAD9FMG3</accession>
<evidence type="ECO:0000259" key="2">
    <source>
        <dbReference type="Pfam" id="PF21671"/>
    </source>
</evidence>
<protein>
    <recommendedName>
        <fullName evidence="2">Protein CPL1-like domain-containing protein</fullName>
    </recommendedName>
</protein>
<proteinExistence type="predicted"/>